<dbReference type="InterPro" id="IPR027417">
    <property type="entry name" value="P-loop_NTPase"/>
</dbReference>
<dbReference type="Pfam" id="PF00005">
    <property type="entry name" value="ABC_tran"/>
    <property type="match status" value="1"/>
</dbReference>
<proteinExistence type="predicted"/>
<keyword evidence="11" id="KW-1185">Reference proteome</keyword>
<evidence type="ECO:0000259" key="9">
    <source>
        <dbReference type="PROSITE" id="PS50893"/>
    </source>
</evidence>
<dbReference type="PROSITE" id="PS00211">
    <property type="entry name" value="ABC_TRANSPORTER_1"/>
    <property type="match status" value="1"/>
</dbReference>
<dbReference type="GO" id="GO:0016887">
    <property type="term" value="F:ATP hydrolysis activity"/>
    <property type="evidence" value="ECO:0007669"/>
    <property type="project" value="InterPro"/>
</dbReference>
<dbReference type="Proteomes" id="UP000655420">
    <property type="component" value="Unassembled WGS sequence"/>
</dbReference>
<evidence type="ECO:0000256" key="6">
    <source>
        <dbReference type="ARBA" id="ARBA00022989"/>
    </source>
</evidence>
<comment type="caution">
    <text evidence="10">The sequence shown here is derived from an EMBL/GenBank/DDBJ whole genome shotgun (WGS) entry which is preliminary data.</text>
</comment>
<evidence type="ECO:0000313" key="11">
    <source>
        <dbReference type="Proteomes" id="UP000655420"/>
    </source>
</evidence>
<dbReference type="Gene3D" id="3.40.50.300">
    <property type="entry name" value="P-loop containing nucleotide triphosphate hydrolases"/>
    <property type="match status" value="1"/>
</dbReference>
<keyword evidence="7 8" id="KW-0472">Membrane</keyword>
<dbReference type="InterPro" id="IPR036640">
    <property type="entry name" value="ABC1_TM_sf"/>
</dbReference>
<dbReference type="PROSITE" id="PS50893">
    <property type="entry name" value="ABC_TRANSPORTER_2"/>
    <property type="match status" value="1"/>
</dbReference>
<keyword evidence="4" id="KW-0547">Nucleotide-binding</keyword>
<reference evidence="10" key="1">
    <citation type="submission" date="2020-12" db="EMBL/GenBank/DDBJ databases">
        <title>Bacterial taxonomy.</title>
        <authorList>
            <person name="Pan X."/>
        </authorList>
    </citation>
    <scope>NUCLEOTIDE SEQUENCE</scope>
    <source>
        <strain evidence="10">M0105</strain>
    </source>
</reference>
<evidence type="ECO:0000256" key="1">
    <source>
        <dbReference type="ARBA" id="ARBA00004651"/>
    </source>
</evidence>
<feature type="transmembrane region" description="Helical" evidence="8">
    <location>
        <begin position="214"/>
        <end position="236"/>
    </location>
</feature>
<evidence type="ECO:0000256" key="8">
    <source>
        <dbReference type="SAM" id="Phobius"/>
    </source>
</evidence>
<keyword evidence="5 10" id="KW-0067">ATP-binding</keyword>
<evidence type="ECO:0000256" key="2">
    <source>
        <dbReference type="ARBA" id="ARBA00022448"/>
    </source>
</evidence>
<keyword evidence="2" id="KW-0813">Transport</keyword>
<keyword evidence="6 8" id="KW-1133">Transmembrane helix</keyword>
<dbReference type="PANTHER" id="PTHR11384">
    <property type="entry name" value="ATP-BINDING CASSETTE, SUB-FAMILY D MEMBER"/>
    <property type="match status" value="1"/>
</dbReference>
<accession>A0A8J7M4T7</accession>
<dbReference type="InterPro" id="IPR017871">
    <property type="entry name" value="ABC_transporter-like_CS"/>
</dbReference>
<protein>
    <submittedName>
        <fullName evidence="10">ABC transporter ATP-binding protein/permease</fullName>
    </submittedName>
</protein>
<dbReference type="InterPro" id="IPR003439">
    <property type="entry name" value="ABC_transporter-like_ATP-bd"/>
</dbReference>
<feature type="transmembrane region" description="Helical" evidence="8">
    <location>
        <begin position="65"/>
        <end position="88"/>
    </location>
</feature>
<keyword evidence="3 8" id="KW-0812">Transmembrane</keyword>
<dbReference type="SUPFAM" id="SSF52540">
    <property type="entry name" value="P-loop containing nucleoside triphosphate hydrolases"/>
    <property type="match status" value="1"/>
</dbReference>
<evidence type="ECO:0000256" key="5">
    <source>
        <dbReference type="ARBA" id="ARBA00022840"/>
    </source>
</evidence>
<sequence length="637" mass="70721">MRGFWGLLTAYWFSDRWVEAWTLTIGMFGLTTLISKSSVWAATSSADFLNSLVRFHRPEDDIDPVSYLITAAAVFAAVHLGRIGVVGIRHLCSSTLHRKARGWTQEQFSKAILAQNHVAASLMSDRDTAAGARLPDNIDQRVDECTMNVYAGLVGLAMGVWGAVASIYFISVAVIERSTEVAFLERGARAFSGFMSDRFGPSVGAWFDFSPGEYGSALLVLLLVCIYVPAGLVFAWRIGRVLERQTLAQQATGGSWRGEFNAMLARSGQMATSHGERVQARVNTRLYSAVDSVWHRVNITRLNFMVFTDAYNFIASRLVAYLPALPAFLEGAMSFRRYSATSELVAQFINDTSWFIQVMPALATLKANARRLNELAVAIEDAQDRSEFYTRTGVSDFRFETQDRAFGLAVRQVELRHRGHDAQPFLRARGLVFRPGAWVYVRGENGCGKSSLMKAITGLWPYGSGEIAFGEGMHCFFAGQDPDLPERLTLRELVCYPRYDEVYAERDVAAVLADVGLGKFIREMDAALHNGRPWESVLSGGQRQRLVLARILLQRPEILLLDEATSALDPDSVREFHLLLREHCPNAVVLSIMHDAEIPRDPKGTPFYNQILLIADGEAMLLPVGSALAERRAIAAE</sequence>
<gene>
    <name evidence="10" type="ORF">H0I76_03860</name>
</gene>
<dbReference type="GO" id="GO:0005524">
    <property type="term" value="F:ATP binding"/>
    <property type="evidence" value="ECO:0007669"/>
    <property type="project" value="UniProtKB-KW"/>
</dbReference>
<dbReference type="InterPro" id="IPR050835">
    <property type="entry name" value="ABC_transporter_sub-D"/>
</dbReference>
<feature type="domain" description="ABC transporter" evidence="9">
    <location>
        <begin position="410"/>
        <end position="635"/>
    </location>
</feature>
<dbReference type="InterPro" id="IPR003593">
    <property type="entry name" value="AAA+_ATPase"/>
</dbReference>
<name>A0A8J7M4T7_9RHOB</name>
<evidence type="ECO:0000256" key="7">
    <source>
        <dbReference type="ARBA" id="ARBA00023136"/>
    </source>
</evidence>
<evidence type="ECO:0000313" key="10">
    <source>
        <dbReference type="EMBL" id="MBK0398316.1"/>
    </source>
</evidence>
<dbReference type="SMART" id="SM00382">
    <property type="entry name" value="AAA"/>
    <property type="match status" value="1"/>
</dbReference>
<dbReference type="EMBL" id="JAEHHL010000001">
    <property type="protein sequence ID" value="MBK0398316.1"/>
    <property type="molecule type" value="Genomic_DNA"/>
</dbReference>
<comment type="subcellular location">
    <subcellularLocation>
        <location evidence="1">Cell membrane</location>
        <topology evidence="1">Multi-pass membrane protein</topology>
    </subcellularLocation>
</comment>
<dbReference type="AlphaFoldDB" id="A0A8J7M4T7"/>
<dbReference type="SUPFAM" id="SSF90123">
    <property type="entry name" value="ABC transporter transmembrane region"/>
    <property type="match status" value="1"/>
</dbReference>
<feature type="transmembrane region" description="Helical" evidence="8">
    <location>
        <begin position="149"/>
        <end position="175"/>
    </location>
</feature>
<dbReference type="PANTHER" id="PTHR11384:SF59">
    <property type="entry name" value="LYSOSOMAL COBALAMIN TRANSPORTER ABCD4"/>
    <property type="match status" value="1"/>
</dbReference>
<evidence type="ECO:0000256" key="3">
    <source>
        <dbReference type="ARBA" id="ARBA00022692"/>
    </source>
</evidence>
<dbReference type="GO" id="GO:0005886">
    <property type="term" value="C:plasma membrane"/>
    <property type="evidence" value="ECO:0007669"/>
    <property type="project" value="UniProtKB-SubCell"/>
</dbReference>
<organism evidence="10 11">
    <name type="scientific">Thermohalobaculum xanthum</name>
    <dbReference type="NCBI Taxonomy" id="2753746"/>
    <lineage>
        <taxon>Bacteria</taxon>
        <taxon>Pseudomonadati</taxon>
        <taxon>Pseudomonadota</taxon>
        <taxon>Alphaproteobacteria</taxon>
        <taxon>Rhodobacterales</taxon>
        <taxon>Paracoccaceae</taxon>
        <taxon>Thermohalobaculum</taxon>
    </lineage>
</organism>
<evidence type="ECO:0000256" key="4">
    <source>
        <dbReference type="ARBA" id="ARBA00022741"/>
    </source>
</evidence>